<evidence type="ECO:0000313" key="2">
    <source>
        <dbReference type="EMBL" id="KRX85953.1"/>
    </source>
</evidence>
<evidence type="ECO:0000313" key="3">
    <source>
        <dbReference type="Proteomes" id="UP000054783"/>
    </source>
</evidence>
<feature type="compositionally biased region" description="Basic and acidic residues" evidence="1">
    <location>
        <begin position="17"/>
        <end position="26"/>
    </location>
</feature>
<feature type="region of interest" description="Disordered" evidence="1">
    <location>
        <begin position="17"/>
        <end position="48"/>
    </location>
</feature>
<comment type="caution">
    <text evidence="2">The sequence shown here is derived from an EMBL/GenBank/DDBJ whole genome shotgun (WGS) entry which is preliminary data.</text>
</comment>
<reference evidence="2 3" key="1">
    <citation type="submission" date="2015-01" db="EMBL/GenBank/DDBJ databases">
        <title>Evolution of Trichinella species and genotypes.</title>
        <authorList>
            <person name="Korhonen P.K."/>
            <person name="Edoardo P."/>
            <person name="Giuseppe L.R."/>
            <person name="Gasser R.B."/>
        </authorList>
    </citation>
    <scope>NUCLEOTIDE SEQUENCE [LARGE SCALE GENOMIC DNA]</scope>
    <source>
        <strain evidence="2">ISS2496</strain>
    </source>
</reference>
<evidence type="ECO:0000256" key="1">
    <source>
        <dbReference type="SAM" id="MobiDB-lite"/>
    </source>
</evidence>
<gene>
    <name evidence="2" type="ORF">T12_509</name>
</gene>
<organism evidence="2 3">
    <name type="scientific">Trichinella patagoniensis</name>
    <dbReference type="NCBI Taxonomy" id="990121"/>
    <lineage>
        <taxon>Eukaryota</taxon>
        <taxon>Metazoa</taxon>
        <taxon>Ecdysozoa</taxon>
        <taxon>Nematoda</taxon>
        <taxon>Enoplea</taxon>
        <taxon>Dorylaimia</taxon>
        <taxon>Trichinellida</taxon>
        <taxon>Trichinellidae</taxon>
        <taxon>Trichinella</taxon>
    </lineage>
</organism>
<dbReference type="EMBL" id="JYDQ01005186">
    <property type="protein sequence ID" value="KRX85953.1"/>
    <property type="molecule type" value="Genomic_DNA"/>
</dbReference>
<proteinExistence type="predicted"/>
<sequence>MARDLCSSLFPLRFSPHEGCHSDRRSQTNRISIQEPSSERRKQSMPWE</sequence>
<dbReference type="Proteomes" id="UP000054783">
    <property type="component" value="Unassembled WGS sequence"/>
</dbReference>
<keyword evidence="3" id="KW-1185">Reference proteome</keyword>
<protein>
    <submittedName>
        <fullName evidence="2">Uncharacterized protein</fullName>
    </submittedName>
</protein>
<accession>A0A0V0XD37</accession>
<name>A0A0V0XD37_9BILA</name>
<dbReference type="AlphaFoldDB" id="A0A0V0XD37"/>